<reference evidence="4" key="2">
    <citation type="submission" date="2018-04" db="EMBL/GenBank/DDBJ databases">
        <title>Complete genome sequence of Sulfodiicoccus acidiphilus strain HS-1.</title>
        <authorList>
            <person name="Sakai H.D."/>
            <person name="Kurosawa N."/>
        </authorList>
    </citation>
    <scope>NUCLEOTIDE SEQUENCE [LARGE SCALE GENOMIC DNA]</scope>
    <source>
        <strain evidence="4">HS-1</strain>
    </source>
</reference>
<dbReference type="Proteomes" id="UP000276741">
    <property type="component" value="Chromosome"/>
</dbReference>
<evidence type="ECO:0000256" key="1">
    <source>
        <dbReference type="ARBA" id="ARBA00008591"/>
    </source>
</evidence>
<evidence type="ECO:0000313" key="4">
    <source>
        <dbReference type="Proteomes" id="UP000276741"/>
    </source>
</evidence>
<evidence type="ECO:0000313" key="2">
    <source>
        <dbReference type="EMBL" id="BBD71790.1"/>
    </source>
</evidence>
<organism evidence="2 4">
    <name type="scientific">Sulfodiicoccus acidiphilus</name>
    <dbReference type="NCBI Taxonomy" id="1670455"/>
    <lineage>
        <taxon>Archaea</taxon>
        <taxon>Thermoproteota</taxon>
        <taxon>Thermoprotei</taxon>
        <taxon>Sulfolobales</taxon>
        <taxon>Sulfolobaceae</taxon>
        <taxon>Sulfodiicoccus</taxon>
    </lineage>
</organism>
<accession>A0A348B0T8</accession>
<reference evidence="2" key="3">
    <citation type="journal article" date="2019" name="BMC Res. Notes">
        <title>Complete genome sequence of the Sulfodiicoccus acidiphilus strain HS-1T, the first crenarchaeon that lacks polB3, isolated from an acidic hot spring in Ohwaku-dani, Hakone, Japan.</title>
        <authorList>
            <person name="Sakai H.D."/>
            <person name="Kurosawa N."/>
        </authorList>
    </citation>
    <scope>NUCLEOTIDE SEQUENCE</scope>
    <source>
        <strain evidence="2">HS-1</strain>
    </source>
</reference>
<dbReference type="Gene3D" id="1.20.58.220">
    <property type="entry name" value="Phosphate transport system protein phou homolog 2, domain 2"/>
    <property type="match status" value="1"/>
</dbReference>
<keyword evidence="4" id="KW-1185">Reference proteome</keyword>
<dbReference type="InterPro" id="IPR038078">
    <property type="entry name" value="PhoU-like_sf"/>
</dbReference>
<dbReference type="EMBL" id="BMQS01000014">
    <property type="protein sequence ID" value="GGT99213.1"/>
    <property type="molecule type" value="Genomic_DNA"/>
</dbReference>
<dbReference type="InterPro" id="IPR018445">
    <property type="entry name" value="Put_Phosphate_transp_reg"/>
</dbReference>
<dbReference type="Proteomes" id="UP000616143">
    <property type="component" value="Unassembled WGS sequence"/>
</dbReference>
<comment type="similarity">
    <text evidence="1">Belongs to the UPF0111 family.</text>
</comment>
<dbReference type="KEGG" id="sacd:HS1genome_0179"/>
<name>A0A348B0T8_9CREN</name>
<dbReference type="Pfam" id="PF01865">
    <property type="entry name" value="PhoU_div"/>
    <property type="match status" value="1"/>
</dbReference>
<dbReference type="AlphaFoldDB" id="A0A348B0T8"/>
<dbReference type="EMBL" id="AP018553">
    <property type="protein sequence ID" value="BBD71790.1"/>
    <property type="molecule type" value="Genomic_DNA"/>
</dbReference>
<proteinExistence type="inferred from homology"/>
<protein>
    <submittedName>
        <fullName evidence="2">Phosphate transport regulator</fullName>
    </submittedName>
</protein>
<reference evidence="3" key="1">
    <citation type="journal article" date="2014" name="Int. J. Syst. Evol. Microbiol.">
        <title>Complete genome sequence of Corynebacterium casei LMG S-19264T (=DSM 44701T), isolated from a smear-ripened cheese.</title>
        <authorList>
            <consortium name="US DOE Joint Genome Institute (JGI-PGF)"/>
            <person name="Walter F."/>
            <person name="Albersmeier A."/>
            <person name="Kalinowski J."/>
            <person name="Ruckert C."/>
        </authorList>
    </citation>
    <scope>NUCLEOTIDE SEQUENCE</scope>
    <source>
        <strain evidence="3">JCM 31740</strain>
    </source>
</reference>
<evidence type="ECO:0000313" key="3">
    <source>
        <dbReference type="EMBL" id="GGT99213.1"/>
    </source>
</evidence>
<gene>
    <name evidence="3" type="ORF">GCM10007116_15720</name>
    <name evidence="2" type="ORF">HS1genome_0179</name>
</gene>
<sequence length="208" mass="23955">MNIEEQIQRTANLLLDEVRLFYEMLSKVPDGQQKAMQSYSKIFGVKNAVEESKHRTMEYIVRVGPSLMERDLYIDLLNYIEETSQDIDAAAYRLATLIARNVNIGPSFHGLLTRITEKAIASLTHFLEGLRMISVNVKIAIENAITISKIEEEVDELYRDLELQLFDKKADDLVYLMLMKDITDRLEDAVDLMKSAADDMRYIAIQRT</sequence>
<reference evidence="3" key="4">
    <citation type="submission" date="2020-09" db="EMBL/GenBank/DDBJ databases">
        <authorList>
            <person name="Sun Q."/>
            <person name="Ohkuma M."/>
        </authorList>
    </citation>
    <scope>NUCLEOTIDE SEQUENCE</scope>
    <source>
        <strain evidence="3">JCM 31740</strain>
    </source>
</reference>